<name>A0A9P7ERS0_9AGAM</name>
<dbReference type="EMBL" id="JABBWM010000332">
    <property type="protein sequence ID" value="KAG2082519.1"/>
    <property type="molecule type" value="Genomic_DNA"/>
</dbReference>
<accession>A0A9P7ERS0</accession>
<protein>
    <submittedName>
        <fullName evidence="1">Uncharacterized protein</fullName>
    </submittedName>
</protein>
<dbReference type="GeneID" id="64694432"/>
<dbReference type="OrthoDB" id="2690740at2759"/>
<dbReference type="RefSeq" id="XP_041284302.1">
    <property type="nucleotide sequence ID" value="XM_041432173.1"/>
</dbReference>
<evidence type="ECO:0000313" key="2">
    <source>
        <dbReference type="Proteomes" id="UP000823399"/>
    </source>
</evidence>
<organism evidence="1 2">
    <name type="scientific">Suillus discolor</name>
    <dbReference type="NCBI Taxonomy" id="1912936"/>
    <lineage>
        <taxon>Eukaryota</taxon>
        <taxon>Fungi</taxon>
        <taxon>Dikarya</taxon>
        <taxon>Basidiomycota</taxon>
        <taxon>Agaricomycotina</taxon>
        <taxon>Agaricomycetes</taxon>
        <taxon>Agaricomycetidae</taxon>
        <taxon>Boletales</taxon>
        <taxon>Suillineae</taxon>
        <taxon>Suillaceae</taxon>
        <taxon>Suillus</taxon>
    </lineage>
</organism>
<dbReference type="Gene3D" id="3.60.130.30">
    <property type="match status" value="1"/>
</dbReference>
<gene>
    <name evidence="1" type="ORF">F5147DRAFT_590372</name>
</gene>
<dbReference type="Proteomes" id="UP000823399">
    <property type="component" value="Unassembled WGS sequence"/>
</dbReference>
<reference evidence="1" key="1">
    <citation type="journal article" date="2020" name="New Phytol.">
        <title>Comparative genomics reveals dynamic genome evolution in host specialist ectomycorrhizal fungi.</title>
        <authorList>
            <person name="Lofgren L.A."/>
            <person name="Nguyen N.H."/>
            <person name="Vilgalys R."/>
            <person name="Ruytinx J."/>
            <person name="Liao H.L."/>
            <person name="Branco S."/>
            <person name="Kuo A."/>
            <person name="LaButti K."/>
            <person name="Lipzen A."/>
            <person name="Andreopoulos W."/>
            <person name="Pangilinan J."/>
            <person name="Riley R."/>
            <person name="Hundley H."/>
            <person name="Na H."/>
            <person name="Barry K."/>
            <person name="Grigoriev I.V."/>
            <person name="Stajich J.E."/>
            <person name="Kennedy P.G."/>
        </authorList>
    </citation>
    <scope>NUCLEOTIDE SEQUENCE</scope>
    <source>
        <strain evidence="1">FC423</strain>
    </source>
</reference>
<evidence type="ECO:0000313" key="1">
    <source>
        <dbReference type="EMBL" id="KAG2082519.1"/>
    </source>
</evidence>
<sequence length="287" mass="32748">MQVKLDKLYINGCRTDNRYLRIPMSILQGGGLNLRNSDGSLMAFVCSSLPEAIRRSLTSSLLACFDGKEVLQMRHKQDYFDDQDSRDCLHFSLWNQYSTMGAGAPTHIHPHEMARVDVSRTNHTQCLPYASKDVLEHQEVYNNVQAAFSELFEWLEHVMKTYLPEEYEVIVKLSQNLPGGECSPVAPFLSLVINLNVTTEGHHDRFDKDMCLVLPIGEFKGGALVQFEQGLVLELRCGDFIIFPSNDTTHFNLHYEGKRASFVLHTDKGFDKWKEGHNGWAVNNHFH</sequence>
<dbReference type="AlphaFoldDB" id="A0A9P7ERS0"/>
<proteinExistence type="predicted"/>
<comment type="caution">
    <text evidence="1">The sequence shown here is derived from an EMBL/GenBank/DDBJ whole genome shotgun (WGS) entry which is preliminary data.</text>
</comment>
<keyword evidence="2" id="KW-1185">Reference proteome</keyword>